<reference evidence="1" key="2">
    <citation type="submission" date="2022-03" db="EMBL/GenBank/DDBJ databases">
        <title>Draft title - Genomic analysis of global carrot germplasm unveils the trajectory of domestication and the origin of high carotenoid orange carrot.</title>
        <authorList>
            <person name="Iorizzo M."/>
            <person name="Ellison S."/>
            <person name="Senalik D."/>
            <person name="Macko-Podgorni A."/>
            <person name="Grzebelus D."/>
            <person name="Bostan H."/>
            <person name="Rolling W."/>
            <person name="Curaba J."/>
            <person name="Simon P."/>
        </authorList>
    </citation>
    <scope>NUCLEOTIDE SEQUENCE</scope>
    <source>
        <tissue evidence="1">Leaf</tissue>
    </source>
</reference>
<dbReference type="EMBL" id="CP093347">
    <property type="protein sequence ID" value="WOH02604.1"/>
    <property type="molecule type" value="Genomic_DNA"/>
</dbReference>
<proteinExistence type="predicted"/>
<gene>
    <name evidence="1" type="ORF">DCAR_0521993</name>
</gene>
<organism evidence="1 2">
    <name type="scientific">Daucus carota subsp. sativus</name>
    <name type="common">Carrot</name>
    <dbReference type="NCBI Taxonomy" id="79200"/>
    <lineage>
        <taxon>Eukaryota</taxon>
        <taxon>Viridiplantae</taxon>
        <taxon>Streptophyta</taxon>
        <taxon>Embryophyta</taxon>
        <taxon>Tracheophyta</taxon>
        <taxon>Spermatophyta</taxon>
        <taxon>Magnoliopsida</taxon>
        <taxon>eudicotyledons</taxon>
        <taxon>Gunneridae</taxon>
        <taxon>Pentapetalae</taxon>
        <taxon>asterids</taxon>
        <taxon>campanulids</taxon>
        <taxon>Apiales</taxon>
        <taxon>Apiaceae</taxon>
        <taxon>Apioideae</taxon>
        <taxon>Scandiceae</taxon>
        <taxon>Daucinae</taxon>
        <taxon>Daucus</taxon>
        <taxon>Daucus sect. Daucus</taxon>
    </lineage>
</organism>
<dbReference type="Proteomes" id="UP000077755">
    <property type="component" value="Chromosome 5"/>
</dbReference>
<dbReference type="AlphaFoldDB" id="A0A164ZIB6"/>
<sequence>MGCKAGAKQYCSDDVIKAYHVIRDIRSHKNPRASTKKAETDPVPEHCVFCAHWKLTALKMAYQDFLGVGVASAQETADPEASGGMGIVINLEDDEDEAPELDLELKL</sequence>
<protein>
    <submittedName>
        <fullName evidence="1">Uncharacterized protein</fullName>
    </submittedName>
</protein>
<reference evidence="1" key="1">
    <citation type="journal article" date="2016" name="Nat. Genet.">
        <title>A high-quality carrot genome assembly provides new insights into carotenoid accumulation and asterid genome evolution.</title>
        <authorList>
            <person name="Iorizzo M."/>
            <person name="Ellison S."/>
            <person name="Senalik D."/>
            <person name="Zeng P."/>
            <person name="Satapoomin P."/>
            <person name="Huang J."/>
            <person name="Bowman M."/>
            <person name="Iovene M."/>
            <person name="Sanseverino W."/>
            <person name="Cavagnaro P."/>
            <person name="Yildiz M."/>
            <person name="Macko-Podgorni A."/>
            <person name="Moranska E."/>
            <person name="Grzebelus E."/>
            <person name="Grzebelus D."/>
            <person name="Ashrafi H."/>
            <person name="Zheng Z."/>
            <person name="Cheng S."/>
            <person name="Spooner D."/>
            <person name="Van Deynze A."/>
            <person name="Simon P."/>
        </authorList>
    </citation>
    <scope>NUCLEOTIDE SEQUENCE</scope>
    <source>
        <tissue evidence="1">Leaf</tissue>
    </source>
</reference>
<dbReference type="Gramene" id="KZM95971">
    <property type="protein sequence ID" value="KZM95971"/>
    <property type="gene ID" value="DCAR_019213"/>
</dbReference>
<evidence type="ECO:0000313" key="1">
    <source>
        <dbReference type="EMBL" id="WOH02604.1"/>
    </source>
</evidence>
<evidence type="ECO:0000313" key="2">
    <source>
        <dbReference type="Proteomes" id="UP000077755"/>
    </source>
</evidence>
<name>A0A164ZIB6_DAUCS</name>
<accession>A0A164ZIB6</accession>
<keyword evidence="2" id="KW-1185">Reference proteome</keyword>